<dbReference type="OrthoDB" id="9791837at2"/>
<dbReference type="AlphaFoldDB" id="A0A4P9UX80"/>
<dbReference type="GO" id="GO:0008168">
    <property type="term" value="F:methyltransferase activity"/>
    <property type="evidence" value="ECO:0007669"/>
    <property type="project" value="UniProtKB-KW"/>
</dbReference>
<dbReference type="Pfam" id="PF13847">
    <property type="entry name" value="Methyltransf_31"/>
    <property type="match status" value="1"/>
</dbReference>
<dbReference type="InterPro" id="IPR025714">
    <property type="entry name" value="Methyltranfer_dom"/>
</dbReference>
<dbReference type="CDD" id="cd02440">
    <property type="entry name" value="AdoMet_MTases"/>
    <property type="match status" value="1"/>
</dbReference>
<dbReference type="InterPro" id="IPR029063">
    <property type="entry name" value="SAM-dependent_MTases_sf"/>
</dbReference>
<dbReference type="PANTHER" id="PTHR42873:SF1">
    <property type="entry name" value="S-ADENOSYLMETHIONINE-DEPENDENT METHYLTRANSFERASE DOMAIN-CONTAINING PROTEIN"/>
    <property type="match status" value="1"/>
</dbReference>
<dbReference type="KEGG" id="mbur:EQU24_20955"/>
<dbReference type="GO" id="GO:0032259">
    <property type="term" value="P:methylation"/>
    <property type="evidence" value="ECO:0007669"/>
    <property type="project" value="UniProtKB-KW"/>
</dbReference>
<keyword evidence="2" id="KW-0808">Transferase</keyword>
<accession>A0A4P9UX80</accession>
<evidence type="ECO:0000313" key="3">
    <source>
        <dbReference type="Proteomes" id="UP000305881"/>
    </source>
</evidence>
<keyword evidence="3" id="KW-1185">Reference proteome</keyword>
<evidence type="ECO:0000259" key="1">
    <source>
        <dbReference type="Pfam" id="PF13847"/>
    </source>
</evidence>
<dbReference type="Gene3D" id="3.40.50.150">
    <property type="entry name" value="Vaccinia Virus protein VP39"/>
    <property type="match status" value="1"/>
</dbReference>
<reference evidence="3" key="1">
    <citation type="journal article" date="2019" name="J. Bacteriol.">
        <title>A Mutagenic Screen Identifies a TonB-Dependent Receptor Required for the Lanthanide Metal Switch in the Type I Methanotroph 'Methylotuvimicrobium buryatense' 5GB1C.</title>
        <authorList>
            <person name="Groom J.D."/>
            <person name="Ford S.M."/>
            <person name="Pesesky M.W."/>
            <person name="Lidstrom M.E."/>
        </authorList>
    </citation>
    <scope>NUCLEOTIDE SEQUENCE [LARGE SCALE GENOMIC DNA]</scope>
    <source>
        <strain evidence="3">5GB1C</strain>
    </source>
</reference>
<organism evidence="2 3">
    <name type="scientific">Methylotuvimicrobium buryatense</name>
    <name type="common">Methylomicrobium buryatense</name>
    <dbReference type="NCBI Taxonomy" id="95641"/>
    <lineage>
        <taxon>Bacteria</taxon>
        <taxon>Pseudomonadati</taxon>
        <taxon>Pseudomonadota</taxon>
        <taxon>Gammaproteobacteria</taxon>
        <taxon>Methylococcales</taxon>
        <taxon>Methylococcaceae</taxon>
        <taxon>Methylotuvimicrobium</taxon>
    </lineage>
</organism>
<gene>
    <name evidence="2" type="ORF">EQU24_20955</name>
</gene>
<protein>
    <submittedName>
        <fullName evidence="2">Methyltransferase domain-containing protein</fullName>
    </submittedName>
</protein>
<dbReference type="EMBL" id="CP035467">
    <property type="protein sequence ID" value="QCW84426.1"/>
    <property type="molecule type" value="Genomic_DNA"/>
</dbReference>
<keyword evidence="2" id="KW-0489">Methyltransferase</keyword>
<name>A0A4P9UX80_METBY</name>
<proteinExistence type="predicted"/>
<sequence length="260" mass="29275">MGIIVDFRKNGDCIMAVRLDIELTESEKAAMAAIPSTSWFTQFIYRNAESPVHPNRKLAENNEMKQAMVSDWVTESVKGKRVLDLFSANGGFSIMAALAGAKEVVGVEFSEERIKCAQFIASTLKSDCKIEFIHGDVYQIENYFDEPFDVVLCLGGLYHIADPAFVLRQIGGLTKERLLMQTSQVLPIPGNWAKFIVRRQDKTQGGMTSIRGGYGTWFYSPGCLRELLLHGGFDIVEERQPSILKRQRFPWFFASCEPLT</sequence>
<dbReference type="STRING" id="675511.GCA_000341735_03238"/>
<dbReference type="PANTHER" id="PTHR42873">
    <property type="entry name" value="RIBOSOMAL RNA LARGE SUBUNIT METHYLTRANSFERASE"/>
    <property type="match status" value="1"/>
</dbReference>
<dbReference type="Proteomes" id="UP000305881">
    <property type="component" value="Chromosome"/>
</dbReference>
<dbReference type="SUPFAM" id="SSF53335">
    <property type="entry name" value="S-adenosyl-L-methionine-dependent methyltransferases"/>
    <property type="match status" value="1"/>
</dbReference>
<feature type="domain" description="Methyltransferase" evidence="1">
    <location>
        <begin position="78"/>
        <end position="177"/>
    </location>
</feature>
<evidence type="ECO:0000313" key="2">
    <source>
        <dbReference type="EMBL" id="QCW84426.1"/>
    </source>
</evidence>